<evidence type="ECO:0000313" key="2">
    <source>
        <dbReference type="Proteomes" id="UP001369815"/>
    </source>
</evidence>
<dbReference type="AlphaFoldDB" id="A0AAX6MFK3"/>
<dbReference type="EMBL" id="JBANMG010000007">
    <property type="protein sequence ID" value="KAK6951385.1"/>
    <property type="molecule type" value="Genomic_DNA"/>
</dbReference>
<comment type="caution">
    <text evidence="1">The sequence shown here is derived from an EMBL/GenBank/DDBJ whole genome shotgun (WGS) entry which is preliminary data.</text>
</comment>
<gene>
    <name evidence="1" type="ORF">Daesc_007920</name>
</gene>
<name>A0AAX6MFK3_9PEZI</name>
<organism evidence="1 2">
    <name type="scientific">Daldinia eschscholtzii</name>
    <dbReference type="NCBI Taxonomy" id="292717"/>
    <lineage>
        <taxon>Eukaryota</taxon>
        <taxon>Fungi</taxon>
        <taxon>Dikarya</taxon>
        <taxon>Ascomycota</taxon>
        <taxon>Pezizomycotina</taxon>
        <taxon>Sordariomycetes</taxon>
        <taxon>Xylariomycetidae</taxon>
        <taxon>Xylariales</taxon>
        <taxon>Hypoxylaceae</taxon>
        <taxon>Daldinia</taxon>
    </lineage>
</organism>
<sequence length="242" mass="27192">MRVPLQFIVAHTASREAVFGTLFKRQSVPTPSLIFRIQYEVPGFLNDISINALPDSGSAVDALSENFARQHGLAIRFANTRSIRLPGGHTNRPCIQNGSRLFLLNESPNDRLRCTINGCHASAFPDTASELMVVSGDFARRNAFVMHREEKYRRQVELIDGSTIRTDGMVLNAKLQFDALPASAWLDSEEYFKRIKIKVAPTQSSSTRGDAWEIEETRGNQARLWIATLPEPQRSIEEMSEN</sequence>
<dbReference type="Proteomes" id="UP001369815">
    <property type="component" value="Unassembled WGS sequence"/>
</dbReference>
<protein>
    <submittedName>
        <fullName evidence="1">Uncharacterized protein</fullName>
    </submittedName>
</protein>
<evidence type="ECO:0000313" key="1">
    <source>
        <dbReference type="EMBL" id="KAK6951385.1"/>
    </source>
</evidence>
<keyword evidence="2" id="KW-1185">Reference proteome</keyword>
<proteinExistence type="predicted"/>
<reference evidence="1 2" key="1">
    <citation type="journal article" date="2024" name="Front Chem Biol">
        <title>Unveiling the potential of Daldinia eschscholtzii MFLUCC 19-0629 through bioactivity and bioinformatics studies for enhanced sustainable agriculture production.</title>
        <authorList>
            <person name="Brooks S."/>
            <person name="Weaver J.A."/>
            <person name="Klomchit A."/>
            <person name="Alharthi S.A."/>
            <person name="Onlamun T."/>
            <person name="Nurani R."/>
            <person name="Vong T.K."/>
            <person name="Alberti F."/>
            <person name="Greco C."/>
        </authorList>
    </citation>
    <scope>NUCLEOTIDE SEQUENCE [LARGE SCALE GENOMIC DNA]</scope>
    <source>
        <strain evidence="1">MFLUCC 19-0629</strain>
    </source>
</reference>
<accession>A0AAX6MFK3</accession>